<dbReference type="InterPro" id="IPR010662">
    <property type="entry name" value="RBBP9/YdeN"/>
</dbReference>
<protein>
    <submittedName>
        <fullName evidence="1">Alpha/beta hydrolase</fullName>
    </submittedName>
</protein>
<dbReference type="InterPro" id="IPR029058">
    <property type="entry name" value="AB_hydrolase_fold"/>
</dbReference>
<sequence length="184" mass="21213">MRDQGGTGDVAILTSAERMELMPFAQIANRINGAINVSLARRILNAWLKQTLPRPPLPPVILRPIMAAFPVFLPAMHDSERHRIEQRLAQAARDLDFILAPGLNDSDGQHWHSHWQRRFSLRRRVAMRQWREPDFDRWTAPIRREPARGGKPAALMLAKPALLVASRDDPSLRFDRATHWARQW</sequence>
<dbReference type="GO" id="GO:0016787">
    <property type="term" value="F:hydrolase activity"/>
    <property type="evidence" value="ECO:0007669"/>
    <property type="project" value="UniProtKB-KW"/>
</dbReference>
<organism evidence="1 2">
    <name type="scientific">Chromobacterium phragmitis</name>
    <dbReference type="NCBI Taxonomy" id="2202141"/>
    <lineage>
        <taxon>Bacteria</taxon>
        <taxon>Pseudomonadati</taxon>
        <taxon>Pseudomonadota</taxon>
        <taxon>Betaproteobacteria</taxon>
        <taxon>Neisseriales</taxon>
        <taxon>Chromobacteriaceae</taxon>
        <taxon>Chromobacterium</taxon>
    </lineage>
</organism>
<dbReference type="Proteomes" id="UP001462502">
    <property type="component" value="Unassembled WGS sequence"/>
</dbReference>
<proteinExistence type="predicted"/>
<dbReference type="RefSeq" id="WP_347937319.1">
    <property type="nucleotide sequence ID" value="NZ_CP158160.1"/>
</dbReference>
<dbReference type="PANTHER" id="PTHR40033">
    <property type="entry name" value="NA(+)-MALATE SYMPORTER"/>
    <property type="match status" value="1"/>
</dbReference>
<evidence type="ECO:0000313" key="2">
    <source>
        <dbReference type="Proteomes" id="UP001462502"/>
    </source>
</evidence>
<reference evidence="1 2" key="1">
    <citation type="submission" date="2024-05" db="EMBL/GenBank/DDBJ databases">
        <authorList>
            <person name="De Oliveira J.P."/>
            <person name="Noriler S.A."/>
            <person name="De Oliveira A.G."/>
            <person name="Sipoli D.S."/>
        </authorList>
    </citation>
    <scope>NUCLEOTIDE SEQUENCE [LARGE SCALE GENOMIC DNA]</scope>
    <source>
        <strain evidence="1 2">LABIM192</strain>
    </source>
</reference>
<keyword evidence="2" id="KW-1185">Reference proteome</keyword>
<comment type="caution">
    <text evidence="1">The sequence shown here is derived from an EMBL/GenBank/DDBJ whole genome shotgun (WGS) entry which is preliminary data.</text>
</comment>
<dbReference type="InterPro" id="IPR004679">
    <property type="entry name" value="2-OHcarboxylate_transport"/>
</dbReference>
<accession>A0ABV0IPV8</accession>
<dbReference type="EMBL" id="JBDXMI010000001">
    <property type="protein sequence ID" value="MEO9383310.1"/>
    <property type="molecule type" value="Genomic_DNA"/>
</dbReference>
<gene>
    <name evidence="1" type="ORF">ABI908_04145</name>
</gene>
<dbReference type="Gene3D" id="3.40.50.1820">
    <property type="entry name" value="alpha/beta hydrolase"/>
    <property type="match status" value="1"/>
</dbReference>
<keyword evidence="1" id="KW-0378">Hydrolase</keyword>
<evidence type="ECO:0000313" key="1">
    <source>
        <dbReference type="EMBL" id="MEO9383310.1"/>
    </source>
</evidence>
<dbReference type="PANTHER" id="PTHR40033:SF1">
    <property type="entry name" value="CITRATE-SODIUM SYMPORTER"/>
    <property type="match status" value="1"/>
</dbReference>
<name>A0ABV0IPV8_9NEIS</name>
<dbReference type="Pfam" id="PF03390">
    <property type="entry name" value="2HCT"/>
    <property type="match status" value="1"/>
</dbReference>
<dbReference type="Pfam" id="PF06821">
    <property type="entry name" value="Ser_hydrolase"/>
    <property type="match status" value="1"/>
</dbReference>